<sequence length="41" mass="4568">MKKRIALLTGGESAEREVALLSAKNVQTALLSRFEVEVFDF</sequence>
<dbReference type="InterPro" id="IPR016185">
    <property type="entry name" value="PreATP-grasp_dom_sf"/>
</dbReference>
<keyword evidence="1" id="KW-0436">Ligase</keyword>
<dbReference type="GO" id="GO:0016874">
    <property type="term" value="F:ligase activity"/>
    <property type="evidence" value="ECO:0007669"/>
    <property type="project" value="UniProtKB-KW"/>
</dbReference>
<accession>A0A2M8LG56</accession>
<dbReference type="EMBL" id="PFEU01000020">
    <property type="protein sequence ID" value="PJE76433.1"/>
    <property type="molecule type" value="Genomic_DNA"/>
</dbReference>
<name>A0A2M8LG56_9BACT</name>
<organism evidence="1 2">
    <name type="scientific">Candidatus Uhrbacteria bacterium CG10_big_fil_rev_8_21_14_0_10_48_16</name>
    <dbReference type="NCBI Taxonomy" id="1975038"/>
    <lineage>
        <taxon>Bacteria</taxon>
        <taxon>Candidatus Uhriibacteriota</taxon>
    </lineage>
</organism>
<reference evidence="2" key="1">
    <citation type="submission" date="2017-09" db="EMBL/GenBank/DDBJ databases">
        <title>Depth-based differentiation of microbial function through sediment-hosted aquifers and enrichment of novel symbionts in the deep terrestrial subsurface.</title>
        <authorList>
            <person name="Probst A.J."/>
            <person name="Ladd B."/>
            <person name="Jarett J.K."/>
            <person name="Geller-Mcgrath D.E."/>
            <person name="Sieber C.M.K."/>
            <person name="Emerson J.B."/>
            <person name="Anantharaman K."/>
            <person name="Thomas B.C."/>
            <person name="Malmstrom R."/>
            <person name="Stieglmeier M."/>
            <person name="Klingl A."/>
            <person name="Woyke T."/>
            <person name="Ryan C.M."/>
            <person name="Banfield J.F."/>
        </authorList>
    </citation>
    <scope>NUCLEOTIDE SEQUENCE [LARGE SCALE GENOMIC DNA]</scope>
</reference>
<dbReference type="AlphaFoldDB" id="A0A2M8LG56"/>
<gene>
    <name evidence="1" type="ORF">COV05_04565</name>
</gene>
<dbReference type="Proteomes" id="UP000231436">
    <property type="component" value="Unassembled WGS sequence"/>
</dbReference>
<evidence type="ECO:0000313" key="2">
    <source>
        <dbReference type="Proteomes" id="UP000231436"/>
    </source>
</evidence>
<dbReference type="SUPFAM" id="SSF52440">
    <property type="entry name" value="PreATP-grasp domain"/>
    <property type="match status" value="1"/>
</dbReference>
<comment type="caution">
    <text evidence="1">The sequence shown here is derived from an EMBL/GenBank/DDBJ whole genome shotgun (WGS) entry which is preliminary data.</text>
</comment>
<evidence type="ECO:0000313" key="1">
    <source>
        <dbReference type="EMBL" id="PJE76433.1"/>
    </source>
</evidence>
<dbReference type="Gene3D" id="3.40.50.20">
    <property type="match status" value="1"/>
</dbReference>
<proteinExistence type="predicted"/>
<protein>
    <submittedName>
        <fullName evidence="1">D-alanine--D-alanine ligase</fullName>
    </submittedName>
</protein>
<feature type="non-terminal residue" evidence="1">
    <location>
        <position position="41"/>
    </location>
</feature>